<name>A0A7W9DXN1_9SPHI</name>
<comment type="caution">
    <text evidence="1">The sequence shown here is derived from an EMBL/GenBank/DDBJ whole genome shotgun (WGS) entry which is preliminary data.</text>
</comment>
<accession>A0A7W9DXN1</accession>
<sequence>MRVLLSSTLIILNSFGYAFRSLDIISVKLSNSLNLLSTQM</sequence>
<dbReference type="Proteomes" id="UP000537204">
    <property type="component" value="Unassembled WGS sequence"/>
</dbReference>
<evidence type="ECO:0000313" key="1">
    <source>
        <dbReference type="EMBL" id="MBB5635302.1"/>
    </source>
</evidence>
<gene>
    <name evidence="1" type="ORF">HDE68_001187</name>
</gene>
<dbReference type="AlphaFoldDB" id="A0A7W9DXN1"/>
<evidence type="ECO:0000313" key="2">
    <source>
        <dbReference type="Proteomes" id="UP000537204"/>
    </source>
</evidence>
<proteinExistence type="predicted"/>
<protein>
    <submittedName>
        <fullName evidence="1">Uncharacterized protein</fullName>
    </submittedName>
</protein>
<organism evidence="1 2">
    <name type="scientific">Pedobacter cryoconitis</name>
    <dbReference type="NCBI Taxonomy" id="188932"/>
    <lineage>
        <taxon>Bacteria</taxon>
        <taxon>Pseudomonadati</taxon>
        <taxon>Bacteroidota</taxon>
        <taxon>Sphingobacteriia</taxon>
        <taxon>Sphingobacteriales</taxon>
        <taxon>Sphingobacteriaceae</taxon>
        <taxon>Pedobacter</taxon>
    </lineage>
</organism>
<dbReference type="EMBL" id="JACHCE010000001">
    <property type="protein sequence ID" value="MBB5635302.1"/>
    <property type="molecule type" value="Genomic_DNA"/>
</dbReference>
<reference evidence="1 2" key="1">
    <citation type="submission" date="2020-08" db="EMBL/GenBank/DDBJ databases">
        <title>Genomic Encyclopedia of Type Strains, Phase IV (KMG-V): Genome sequencing to study the core and pangenomes of soil and plant-associated prokaryotes.</title>
        <authorList>
            <person name="Whitman W."/>
        </authorList>
    </citation>
    <scope>NUCLEOTIDE SEQUENCE [LARGE SCALE GENOMIC DNA]</scope>
    <source>
        <strain evidence="1 2">S3M1</strain>
    </source>
</reference>